<proteinExistence type="predicted"/>
<keyword evidence="1" id="KW-1133">Transmembrane helix</keyword>
<dbReference type="SUPFAM" id="SSF54637">
    <property type="entry name" value="Thioesterase/thiol ester dehydrase-isomerase"/>
    <property type="match status" value="1"/>
</dbReference>
<protein>
    <submittedName>
        <fullName evidence="2">Uncharacterized protein</fullName>
    </submittedName>
</protein>
<evidence type="ECO:0000313" key="2">
    <source>
        <dbReference type="EMBL" id="KAI9278996.1"/>
    </source>
</evidence>
<name>A0AAD5KD25_9FUNG</name>
<gene>
    <name evidence="2" type="ORF">BDA99DRAFT_493716</name>
</gene>
<dbReference type="InterPro" id="IPR029069">
    <property type="entry name" value="HotDog_dom_sf"/>
</dbReference>
<dbReference type="InterPro" id="IPR027961">
    <property type="entry name" value="DUF4442"/>
</dbReference>
<keyword evidence="1" id="KW-0472">Membrane</keyword>
<evidence type="ECO:0000256" key="1">
    <source>
        <dbReference type="SAM" id="Phobius"/>
    </source>
</evidence>
<comment type="caution">
    <text evidence="2">The sequence shown here is derived from an EMBL/GenBank/DDBJ whole genome shotgun (WGS) entry which is preliminary data.</text>
</comment>
<dbReference type="Proteomes" id="UP001209540">
    <property type="component" value="Unassembled WGS sequence"/>
</dbReference>
<dbReference type="AlphaFoldDB" id="A0AAD5KD25"/>
<reference evidence="2" key="2">
    <citation type="submission" date="2023-02" db="EMBL/GenBank/DDBJ databases">
        <authorList>
            <consortium name="DOE Joint Genome Institute"/>
            <person name="Mondo S.J."/>
            <person name="Chang Y."/>
            <person name="Wang Y."/>
            <person name="Ahrendt S."/>
            <person name="Andreopoulos W."/>
            <person name="Barry K."/>
            <person name="Beard J."/>
            <person name="Benny G.L."/>
            <person name="Blankenship S."/>
            <person name="Bonito G."/>
            <person name="Cuomo C."/>
            <person name="Desiro A."/>
            <person name="Gervers K.A."/>
            <person name="Hundley H."/>
            <person name="Kuo A."/>
            <person name="LaButti K."/>
            <person name="Lang B.F."/>
            <person name="Lipzen A."/>
            <person name="O'Donnell K."/>
            <person name="Pangilinan J."/>
            <person name="Reynolds N."/>
            <person name="Sandor L."/>
            <person name="Smith M.W."/>
            <person name="Tsang A."/>
            <person name="Grigoriev I.V."/>
            <person name="Stajich J.E."/>
            <person name="Spatafora J.W."/>
        </authorList>
    </citation>
    <scope>NUCLEOTIDE SEQUENCE</scope>
    <source>
        <strain evidence="2">RSA 2281</strain>
    </source>
</reference>
<keyword evidence="1" id="KW-0812">Transmembrane</keyword>
<feature type="transmembrane region" description="Helical" evidence="1">
    <location>
        <begin position="33"/>
        <end position="54"/>
    </location>
</feature>
<sequence length="237" mass="27279">MTSHSSALMTAYRDHVEATTRLIRIALALEWTILTRFIVGVIVATWFSIVYLVWTLRHVQKIDQVWESLNKPVIKLFRPRIFAFLHGNINPFVKSLDIRVSTFSKGFCTAILRNRRYNRDQFKNIHSSAIVLFAQTVGDLALQSILKKNQSATLTTMTMKYKKKYAAHDGSLLTATSDQFQLFMNEEKTTDLSSTDNHNNTTRRVMTIPMQVVIKDYMLDTVAIANFEWEILHTSDA</sequence>
<dbReference type="Pfam" id="PF14539">
    <property type="entry name" value="DUF4442"/>
    <property type="match status" value="1"/>
</dbReference>
<organism evidence="2 3">
    <name type="scientific">Phascolomyces articulosus</name>
    <dbReference type="NCBI Taxonomy" id="60185"/>
    <lineage>
        <taxon>Eukaryota</taxon>
        <taxon>Fungi</taxon>
        <taxon>Fungi incertae sedis</taxon>
        <taxon>Mucoromycota</taxon>
        <taxon>Mucoromycotina</taxon>
        <taxon>Mucoromycetes</taxon>
        <taxon>Mucorales</taxon>
        <taxon>Lichtheimiaceae</taxon>
        <taxon>Phascolomyces</taxon>
    </lineage>
</organism>
<dbReference type="Gene3D" id="3.10.129.10">
    <property type="entry name" value="Hotdog Thioesterase"/>
    <property type="match status" value="1"/>
</dbReference>
<accession>A0AAD5KD25</accession>
<evidence type="ECO:0000313" key="3">
    <source>
        <dbReference type="Proteomes" id="UP001209540"/>
    </source>
</evidence>
<reference evidence="2" key="1">
    <citation type="journal article" date="2022" name="IScience">
        <title>Evolution of zygomycete secretomes and the origins of terrestrial fungal ecologies.</title>
        <authorList>
            <person name="Chang Y."/>
            <person name="Wang Y."/>
            <person name="Mondo S."/>
            <person name="Ahrendt S."/>
            <person name="Andreopoulos W."/>
            <person name="Barry K."/>
            <person name="Beard J."/>
            <person name="Benny G.L."/>
            <person name="Blankenship S."/>
            <person name="Bonito G."/>
            <person name="Cuomo C."/>
            <person name="Desiro A."/>
            <person name="Gervers K.A."/>
            <person name="Hundley H."/>
            <person name="Kuo A."/>
            <person name="LaButti K."/>
            <person name="Lang B.F."/>
            <person name="Lipzen A."/>
            <person name="O'Donnell K."/>
            <person name="Pangilinan J."/>
            <person name="Reynolds N."/>
            <person name="Sandor L."/>
            <person name="Smith M.E."/>
            <person name="Tsang A."/>
            <person name="Grigoriev I.V."/>
            <person name="Stajich J.E."/>
            <person name="Spatafora J.W."/>
        </authorList>
    </citation>
    <scope>NUCLEOTIDE SEQUENCE</scope>
    <source>
        <strain evidence="2">RSA 2281</strain>
    </source>
</reference>
<dbReference type="EMBL" id="JAIXMP010000001">
    <property type="protein sequence ID" value="KAI9278996.1"/>
    <property type="molecule type" value="Genomic_DNA"/>
</dbReference>
<keyword evidence="3" id="KW-1185">Reference proteome</keyword>